<sequence>MRRDAQLIDLSREHYSALKLAKQLRQADAGTVQLKMSLLEQAMPALERHFQEEESTLLQQLAQFGETALIERLLDEHRQLRQLQQHASDQESLAQFGQLLEQHVRFEERSVFATLQQHWALQGGQPRKPRARSRRC</sequence>
<proteinExistence type="predicted"/>
<dbReference type="Pfam" id="PF01814">
    <property type="entry name" value="Hemerythrin"/>
    <property type="match status" value="1"/>
</dbReference>
<dbReference type="Gene3D" id="1.20.120.520">
    <property type="entry name" value="nmb1532 protein domain like"/>
    <property type="match status" value="1"/>
</dbReference>
<dbReference type="AlphaFoldDB" id="A0A7H9BFZ2"/>
<feature type="domain" description="Hemerythrin-like" evidence="1">
    <location>
        <begin position="10"/>
        <end position="114"/>
    </location>
</feature>
<organism evidence="2 3">
    <name type="scientific">Chitinibacter bivalviorum</name>
    <dbReference type="NCBI Taxonomy" id="2739434"/>
    <lineage>
        <taxon>Bacteria</taxon>
        <taxon>Pseudomonadati</taxon>
        <taxon>Pseudomonadota</taxon>
        <taxon>Betaproteobacteria</taxon>
        <taxon>Neisseriales</taxon>
        <taxon>Chitinibacteraceae</taxon>
        <taxon>Chitinibacter</taxon>
    </lineage>
</organism>
<dbReference type="RefSeq" id="WP_179357204.1">
    <property type="nucleotide sequence ID" value="NZ_CP058627.1"/>
</dbReference>
<keyword evidence="3" id="KW-1185">Reference proteome</keyword>
<evidence type="ECO:0000259" key="1">
    <source>
        <dbReference type="Pfam" id="PF01814"/>
    </source>
</evidence>
<dbReference type="Proteomes" id="UP000509597">
    <property type="component" value="Chromosome"/>
</dbReference>
<reference evidence="2 3" key="1">
    <citation type="submission" date="2020-07" db="EMBL/GenBank/DDBJ databases">
        <title>Complete genome sequence of Chitinibacter sp. 2T18.</title>
        <authorList>
            <person name="Bae J.-W."/>
            <person name="Choi J.-W."/>
        </authorList>
    </citation>
    <scope>NUCLEOTIDE SEQUENCE [LARGE SCALE GENOMIC DNA]</scope>
    <source>
        <strain evidence="2 3">2T18</strain>
    </source>
</reference>
<dbReference type="KEGG" id="chiz:HQ393_02015"/>
<evidence type="ECO:0000313" key="3">
    <source>
        <dbReference type="Proteomes" id="UP000509597"/>
    </source>
</evidence>
<dbReference type="InterPro" id="IPR012312">
    <property type="entry name" value="Hemerythrin-like"/>
</dbReference>
<accession>A0A7H9BFZ2</accession>
<protein>
    <submittedName>
        <fullName evidence="2">Hemerythrin domain-containing protein</fullName>
    </submittedName>
</protein>
<name>A0A7H9BFZ2_9NEIS</name>
<gene>
    <name evidence="2" type="ORF">HQ393_02015</name>
</gene>
<evidence type="ECO:0000313" key="2">
    <source>
        <dbReference type="EMBL" id="QLG87118.1"/>
    </source>
</evidence>
<dbReference type="EMBL" id="CP058627">
    <property type="protein sequence ID" value="QLG87118.1"/>
    <property type="molecule type" value="Genomic_DNA"/>
</dbReference>